<evidence type="ECO:0000259" key="9">
    <source>
        <dbReference type="Pfam" id="PF00122"/>
    </source>
</evidence>
<dbReference type="PROSITE" id="PS00154">
    <property type="entry name" value="ATPASE_E1_E2"/>
    <property type="match status" value="1"/>
</dbReference>
<comment type="caution">
    <text evidence="11">The sequence shown here is derived from an EMBL/GenBank/DDBJ whole genome shotgun (WGS) entry which is preliminary data.</text>
</comment>
<dbReference type="Pfam" id="PF00122">
    <property type="entry name" value="E1-E2_ATPase"/>
    <property type="match status" value="1"/>
</dbReference>
<dbReference type="PRINTS" id="PR00119">
    <property type="entry name" value="CATATPASE"/>
</dbReference>
<dbReference type="InterPro" id="IPR006068">
    <property type="entry name" value="ATPase_P-typ_cation-transptr_C"/>
</dbReference>
<dbReference type="InterPro" id="IPR001757">
    <property type="entry name" value="P_typ_ATPase"/>
</dbReference>
<evidence type="ECO:0000259" key="10">
    <source>
        <dbReference type="Pfam" id="PF00689"/>
    </source>
</evidence>
<evidence type="ECO:0000313" key="12">
    <source>
        <dbReference type="Proteomes" id="UP001516464"/>
    </source>
</evidence>
<keyword evidence="12" id="KW-1185">Reference proteome</keyword>
<reference evidence="11 12" key="1">
    <citation type="submission" date="2019-01" db="EMBL/GenBank/DDBJ databases">
        <title>Genomes sequencing and comparative genomics of infectious freshwater microsporidia, Cucumispora dikerogammari and Thelohania contejeani.</title>
        <authorList>
            <person name="Cormier A."/>
            <person name="Giraud I."/>
            <person name="Wattier R."/>
            <person name="Teixeira M."/>
            <person name="Grandjean F."/>
            <person name="Rigaud T."/>
            <person name="Cordaux R."/>
        </authorList>
    </citation>
    <scope>NUCLEOTIDE SEQUENCE [LARGE SCALE GENOMIC DNA]</scope>
    <source>
        <strain evidence="11">T1</strain>
        <tissue evidence="11">Spores</tissue>
    </source>
</reference>
<accession>A0ABQ7I1R0</accession>
<evidence type="ECO:0000256" key="3">
    <source>
        <dbReference type="ARBA" id="ARBA00022741"/>
    </source>
</evidence>
<dbReference type="InterPro" id="IPR023298">
    <property type="entry name" value="ATPase_P-typ_TM_dom_sf"/>
</dbReference>
<proteinExistence type="predicted"/>
<dbReference type="InterPro" id="IPR059000">
    <property type="entry name" value="ATPase_P-type_domA"/>
</dbReference>
<dbReference type="Pfam" id="PF00702">
    <property type="entry name" value="Hydrolase"/>
    <property type="match status" value="1"/>
</dbReference>
<dbReference type="InterPro" id="IPR036412">
    <property type="entry name" value="HAD-like_sf"/>
</dbReference>
<dbReference type="SUPFAM" id="SSF81660">
    <property type="entry name" value="Metal cation-transporting ATPase, ATP-binding domain N"/>
    <property type="match status" value="1"/>
</dbReference>
<dbReference type="Gene3D" id="2.70.150.10">
    <property type="entry name" value="Calcium-transporting ATPase, cytoplasmic transduction domain A"/>
    <property type="match status" value="1"/>
</dbReference>
<dbReference type="InterPro" id="IPR023299">
    <property type="entry name" value="ATPase_P-typ_cyto_dom_N"/>
</dbReference>
<feature type="transmembrane region" description="Helical" evidence="8">
    <location>
        <begin position="664"/>
        <end position="684"/>
    </location>
</feature>
<sequence length="774" mass="87315">MNNYYIEILATPLKDKPSLFLLISYLITIPFSGLNFYTLLDLGSTLLILYLTVLFDKIQESKKGKLDKAKLADIMATETKVLFENKLIYRNIVYPGDIIYLTVGDKAPCDLSMISNPFITEDKKYTTDYLWLDESIATGESKPQLKTSTSEIYSGSFVLEGSCYCLALPTITLDTQLEKMEDNPTQLMVSIEKLGETLTYIIFLICFILFLISTLWIALRSEPYKNILWALRCCISLAVTAMPEGLSLLVRICLYYKARKLADSGVLVKTPQTVEKLGMIDFFCTDKTGTLTQPEHESKIFTFNDSFHLCANPPLNDPLFYSFFSICNNLIYVNGNPTGDPLDIGMLNLCNKEEHINLIEKRNFTCERGYSSALIEIDGIKYEIIKGAFEKVRALCDSIRVDMSFRHLPISMLENINVLERESLRVISCAYRKIGSGPGFVFWFVVGFYDKIRPGVANALKWCEFNNLSPMIITGDSLETTKILCKKLNLLIGKNRTISGDKINNNIYADKISVVYRATPFHKLEMIKHLSKSGKGVLMVGDGTNDSLALKESTVGIVFSNASALSKELSDVIISHPEFYKIIECIESGKSAIENLFCVIKYLVSSNLGELLAMILCYSFGYKECLSPSQMLLVNLITDGLPSAMICMSNGIAEEKRPKINITLCIRIILTAIYIGSTTFFVFTCKDQPHAFVFIIFIELLNSLNCLSLNRSLMRIDWMKVNKNLCLFVATIIPFLCILTCFIYEVDLLDFVSLLLMAFPVVLIEEYCKIEMNI</sequence>
<dbReference type="Gene3D" id="3.40.50.1000">
    <property type="entry name" value="HAD superfamily/HAD-like"/>
    <property type="match status" value="2"/>
</dbReference>
<dbReference type="Gene3D" id="1.20.1110.10">
    <property type="entry name" value="Calcium-transporting ATPase, transmembrane domain"/>
    <property type="match status" value="2"/>
</dbReference>
<keyword evidence="3" id="KW-0547">Nucleotide-binding</keyword>
<dbReference type="SFLD" id="SFLDG00002">
    <property type="entry name" value="C1.7:_P-type_atpase_like"/>
    <property type="match status" value="1"/>
</dbReference>
<dbReference type="SUPFAM" id="SSF56784">
    <property type="entry name" value="HAD-like"/>
    <property type="match status" value="1"/>
</dbReference>
<feature type="transmembrane region" description="Helical" evidence="8">
    <location>
        <begin position="198"/>
        <end position="217"/>
    </location>
</feature>
<organism evidence="11 12">
    <name type="scientific">Astathelohania contejeani</name>
    <dbReference type="NCBI Taxonomy" id="164912"/>
    <lineage>
        <taxon>Eukaryota</taxon>
        <taxon>Fungi</taxon>
        <taxon>Fungi incertae sedis</taxon>
        <taxon>Microsporidia</taxon>
        <taxon>Astathelohaniidae</taxon>
        <taxon>Astathelohania</taxon>
    </lineage>
</organism>
<dbReference type="Gene3D" id="3.40.1110.10">
    <property type="entry name" value="Calcium-transporting ATPase, cytoplasmic domain N"/>
    <property type="match status" value="1"/>
</dbReference>
<evidence type="ECO:0000256" key="7">
    <source>
        <dbReference type="ARBA" id="ARBA00023136"/>
    </source>
</evidence>
<evidence type="ECO:0000256" key="8">
    <source>
        <dbReference type="SAM" id="Phobius"/>
    </source>
</evidence>
<evidence type="ECO:0000256" key="6">
    <source>
        <dbReference type="ARBA" id="ARBA00022989"/>
    </source>
</evidence>
<evidence type="ECO:0000313" key="11">
    <source>
        <dbReference type="EMBL" id="KAF7684374.1"/>
    </source>
</evidence>
<feature type="domain" description="P-type ATPase A" evidence="9">
    <location>
        <begin position="93"/>
        <end position="170"/>
    </location>
</feature>
<keyword evidence="7 8" id="KW-0472">Membrane</keyword>
<dbReference type="NCBIfam" id="TIGR01494">
    <property type="entry name" value="ATPase_P-type"/>
    <property type="match status" value="2"/>
</dbReference>
<dbReference type="PANTHER" id="PTHR42861">
    <property type="entry name" value="CALCIUM-TRANSPORTING ATPASE"/>
    <property type="match status" value="1"/>
</dbReference>
<feature type="transmembrane region" description="Helical" evidence="8">
    <location>
        <begin position="725"/>
        <end position="745"/>
    </location>
</feature>
<feature type="transmembrane region" description="Helical" evidence="8">
    <location>
        <begin position="229"/>
        <end position="250"/>
    </location>
</feature>
<name>A0ABQ7I1R0_9MICR</name>
<feature type="transmembrane region" description="Helical" evidence="8">
    <location>
        <begin position="20"/>
        <end position="53"/>
    </location>
</feature>
<feature type="domain" description="Cation-transporting P-type ATPase C-terminal" evidence="10">
    <location>
        <begin position="625"/>
        <end position="763"/>
    </location>
</feature>
<protein>
    <submittedName>
        <fullName evidence="11">Calcium-transporting ATPase 1</fullName>
    </submittedName>
</protein>
<dbReference type="Pfam" id="PF00689">
    <property type="entry name" value="Cation_ATPase_C"/>
    <property type="match status" value="1"/>
</dbReference>
<evidence type="ECO:0000256" key="4">
    <source>
        <dbReference type="ARBA" id="ARBA00022840"/>
    </source>
</evidence>
<dbReference type="InterPro" id="IPR018303">
    <property type="entry name" value="ATPase_P-typ_P_site"/>
</dbReference>
<dbReference type="Proteomes" id="UP001516464">
    <property type="component" value="Unassembled WGS sequence"/>
</dbReference>
<keyword evidence="6 8" id="KW-1133">Transmembrane helix</keyword>
<keyword evidence="5" id="KW-1278">Translocase</keyword>
<dbReference type="SFLD" id="SFLDF00027">
    <property type="entry name" value="p-type_atpase"/>
    <property type="match status" value="1"/>
</dbReference>
<dbReference type="InterPro" id="IPR008250">
    <property type="entry name" value="ATPase_P-typ_transduc_dom_A_sf"/>
</dbReference>
<dbReference type="SUPFAM" id="SSF81653">
    <property type="entry name" value="Calcium ATPase, transduction domain A"/>
    <property type="match status" value="1"/>
</dbReference>
<keyword evidence="4" id="KW-0067">ATP-binding</keyword>
<dbReference type="InterPro" id="IPR044492">
    <property type="entry name" value="P_typ_ATPase_HD_dom"/>
</dbReference>
<gene>
    <name evidence="11" type="ORF">TCON_0432</name>
</gene>
<dbReference type="SFLD" id="SFLDS00003">
    <property type="entry name" value="Haloacid_Dehalogenase"/>
    <property type="match status" value="1"/>
</dbReference>
<evidence type="ECO:0000256" key="2">
    <source>
        <dbReference type="ARBA" id="ARBA00022692"/>
    </source>
</evidence>
<keyword evidence="2 8" id="KW-0812">Transmembrane</keyword>
<evidence type="ECO:0000256" key="5">
    <source>
        <dbReference type="ARBA" id="ARBA00022967"/>
    </source>
</evidence>
<dbReference type="SUPFAM" id="SSF81665">
    <property type="entry name" value="Calcium ATPase, transmembrane domain M"/>
    <property type="match status" value="1"/>
</dbReference>
<comment type="subcellular location">
    <subcellularLocation>
        <location evidence="1">Membrane</location>
        <topology evidence="1">Multi-pass membrane protein</topology>
    </subcellularLocation>
</comment>
<dbReference type="InterPro" id="IPR023214">
    <property type="entry name" value="HAD_sf"/>
</dbReference>
<evidence type="ECO:0000256" key="1">
    <source>
        <dbReference type="ARBA" id="ARBA00004141"/>
    </source>
</evidence>
<dbReference type="EMBL" id="SBIQ01000016">
    <property type="protein sequence ID" value="KAF7684374.1"/>
    <property type="molecule type" value="Genomic_DNA"/>
</dbReference>
<feature type="transmembrane region" description="Helical" evidence="8">
    <location>
        <begin position="690"/>
        <end position="713"/>
    </location>
</feature>